<organism evidence="11">
    <name type="scientific">Fervidicoccus fontis</name>
    <dbReference type="NCBI Taxonomy" id="683846"/>
    <lineage>
        <taxon>Archaea</taxon>
        <taxon>Thermoproteota</taxon>
        <taxon>Thermoprotei</taxon>
        <taxon>Fervidicoccales</taxon>
        <taxon>Fervidicoccaceae</taxon>
        <taxon>Fervidicoccus</taxon>
    </lineage>
</organism>
<dbReference type="GeneID" id="12449907"/>
<dbReference type="PANTHER" id="PTHR23001:SF3">
    <property type="entry name" value="EUKARYOTIC TRANSLATION INITIATION FACTOR 2 SUBUNIT 2"/>
    <property type="match status" value="1"/>
</dbReference>
<comment type="function">
    <text evidence="1 9">eIF-2 functions in the early steps of protein synthesis by forming a ternary complex with GTP and initiator tRNA.</text>
</comment>
<accession>A0A7C2VNC7</accession>
<dbReference type="SUPFAM" id="SSF100966">
    <property type="entry name" value="Translation initiation factor 2 beta, aIF2beta, N-terminal domain"/>
    <property type="match status" value="1"/>
</dbReference>
<dbReference type="EMBL" id="DSFH01000031">
    <property type="protein sequence ID" value="HEW63781.1"/>
    <property type="molecule type" value="Genomic_DNA"/>
</dbReference>
<evidence type="ECO:0000256" key="8">
    <source>
        <dbReference type="ARBA" id="ARBA00032408"/>
    </source>
</evidence>
<evidence type="ECO:0000256" key="6">
    <source>
        <dbReference type="ARBA" id="ARBA00022917"/>
    </source>
</evidence>
<dbReference type="Proteomes" id="UP000886076">
    <property type="component" value="Unassembled WGS sequence"/>
</dbReference>
<evidence type="ECO:0000259" key="10">
    <source>
        <dbReference type="SMART" id="SM00653"/>
    </source>
</evidence>
<dbReference type="InterPro" id="IPR016189">
    <property type="entry name" value="Transl_init_fac_IF2/IF5_N"/>
</dbReference>
<sequence>MENVDDNYFKNYQNLLERLYKKVPAPASSGERFEPPKLIAHQMGNQTVIRNFREVADKLRREPELLARYFLKGLATSGNYDRESGTLLLNSKLNVETLNNILNKFIESYVICPTCGRPDTVIIKKGKIWILKCEACGAEGPVKPF</sequence>
<name>A0A7C2VNC7_9CREN</name>
<evidence type="ECO:0000256" key="7">
    <source>
        <dbReference type="ARBA" id="ARBA00031466"/>
    </source>
</evidence>
<dbReference type="SUPFAM" id="SSF75689">
    <property type="entry name" value="Zinc-binding domain of translation initiation factor 2 beta"/>
    <property type="match status" value="1"/>
</dbReference>
<evidence type="ECO:0000313" key="12">
    <source>
        <dbReference type="EMBL" id="MBE9391597.1"/>
    </source>
</evidence>
<dbReference type="Proteomes" id="UP000652307">
    <property type="component" value="Unassembled WGS sequence"/>
</dbReference>
<dbReference type="AlphaFoldDB" id="A0A7C2VNC7"/>
<dbReference type="RefSeq" id="WP_014557960.1">
    <property type="nucleotide sequence ID" value="NZ_DSFH01000031.1"/>
</dbReference>
<dbReference type="Gene3D" id="3.30.30.170">
    <property type="match status" value="1"/>
</dbReference>
<evidence type="ECO:0000256" key="1">
    <source>
        <dbReference type="ARBA" id="ARBA00003323"/>
    </source>
</evidence>
<comment type="caution">
    <text evidence="11">The sequence shown here is derived from an EMBL/GenBank/DDBJ whole genome shotgun (WGS) entry which is preliminary data.</text>
</comment>
<dbReference type="InterPro" id="IPR004458">
    <property type="entry name" value="TIF2_bsu_arc"/>
</dbReference>
<proteinExistence type="inferred from homology"/>
<evidence type="ECO:0000256" key="4">
    <source>
        <dbReference type="ARBA" id="ARBA00022314"/>
    </source>
</evidence>
<dbReference type="HAMAP" id="MF_00232">
    <property type="entry name" value="eIF_2_beta"/>
    <property type="match status" value="1"/>
</dbReference>
<protein>
    <recommendedName>
        <fullName evidence="4 9">Translation initiation factor 2 subunit beta</fullName>
    </recommendedName>
    <alternativeName>
        <fullName evidence="7 9">aIF2-beta</fullName>
    </alternativeName>
    <alternativeName>
        <fullName evidence="8 9">eIF-2-beta</fullName>
    </alternativeName>
</protein>
<dbReference type="InterPro" id="IPR016190">
    <property type="entry name" value="Transl_init_fac_IF2/IF5_Zn-bd"/>
</dbReference>
<comment type="similarity">
    <text evidence="2 9">Belongs to the eIF-2-beta/eIF-5 family.</text>
</comment>
<evidence type="ECO:0000256" key="3">
    <source>
        <dbReference type="ARBA" id="ARBA00011243"/>
    </source>
</evidence>
<reference evidence="12" key="2">
    <citation type="submission" date="2020-10" db="EMBL/GenBank/DDBJ databases">
        <title>Fervidococcus fontis strain 3639Fd - the first crenarchaeon capable of growth on lipids.</title>
        <authorList>
            <person name="Kochetkova T.V."/>
            <person name="Elcheninov A.G."/>
            <person name="Toschakov S.V."/>
            <person name="Kublanov I.V."/>
        </authorList>
    </citation>
    <scope>NUCLEOTIDE SEQUENCE</scope>
    <source>
        <strain evidence="12">3639Fd</strain>
    </source>
</reference>
<evidence type="ECO:0000313" key="11">
    <source>
        <dbReference type="EMBL" id="HEW63781.1"/>
    </source>
</evidence>
<dbReference type="OMA" id="MLRCDAC"/>
<keyword evidence="5 9" id="KW-0396">Initiation factor</keyword>
<comment type="subunit">
    <text evidence="3 9">Heterotrimer composed of an alpha, a beta and a gamma chain.</text>
</comment>
<reference evidence="11" key="1">
    <citation type="journal article" date="2020" name="mSystems">
        <title>Genome- and Community-Level Interaction Insights into Carbon Utilization and Element Cycling Functions of Hydrothermarchaeota in Hydrothermal Sediment.</title>
        <authorList>
            <person name="Zhou Z."/>
            <person name="Liu Y."/>
            <person name="Xu W."/>
            <person name="Pan J."/>
            <person name="Luo Z.H."/>
            <person name="Li M."/>
        </authorList>
    </citation>
    <scope>NUCLEOTIDE SEQUENCE [LARGE SCALE GENOMIC DNA]</scope>
    <source>
        <strain evidence="11">SpSt-1261</strain>
    </source>
</reference>
<evidence type="ECO:0000256" key="9">
    <source>
        <dbReference type="HAMAP-Rule" id="MF_00232"/>
    </source>
</evidence>
<evidence type="ECO:0000256" key="2">
    <source>
        <dbReference type="ARBA" id="ARBA00010397"/>
    </source>
</evidence>
<dbReference type="Pfam" id="PF01873">
    <property type="entry name" value="eIF-5_eIF-2B"/>
    <property type="match status" value="1"/>
</dbReference>
<dbReference type="EMBL" id="JADEZV010000004">
    <property type="protein sequence ID" value="MBE9391597.1"/>
    <property type="molecule type" value="Genomic_DNA"/>
</dbReference>
<dbReference type="InterPro" id="IPR045196">
    <property type="entry name" value="IF2/IF5"/>
</dbReference>
<dbReference type="PANTHER" id="PTHR23001">
    <property type="entry name" value="EUKARYOTIC TRANSLATION INITIATION FACTOR"/>
    <property type="match status" value="1"/>
</dbReference>
<gene>
    <name evidence="9" type="primary">eif2b</name>
    <name evidence="11" type="ORF">ENO39_01805</name>
    <name evidence="12" type="ORF">IOK49_05895</name>
</gene>
<dbReference type="InterPro" id="IPR002735">
    <property type="entry name" value="Transl_init_fac_IF2/IF5_dom"/>
</dbReference>
<dbReference type="GO" id="GO:0003743">
    <property type="term" value="F:translation initiation factor activity"/>
    <property type="evidence" value="ECO:0007669"/>
    <property type="project" value="UniProtKB-UniRule"/>
</dbReference>
<evidence type="ECO:0000256" key="5">
    <source>
        <dbReference type="ARBA" id="ARBA00022540"/>
    </source>
</evidence>
<dbReference type="NCBIfam" id="NF003067">
    <property type="entry name" value="PRK03988.1"/>
    <property type="match status" value="1"/>
</dbReference>
<dbReference type="SMART" id="SM00653">
    <property type="entry name" value="eIF2B_5"/>
    <property type="match status" value="1"/>
</dbReference>
<feature type="domain" description="Translation initiation factor IF2/IF5" evidence="10">
    <location>
        <begin position="30"/>
        <end position="139"/>
    </location>
</feature>
<keyword evidence="6 9" id="KW-0648">Protein biosynthesis</keyword>